<gene>
    <name evidence="1" type="ORF">SAMN04488085_102205</name>
</gene>
<dbReference type="Proteomes" id="UP000199152">
    <property type="component" value="Unassembled WGS sequence"/>
</dbReference>
<dbReference type="OrthoDB" id="9858621at2"/>
<name>A0A1I4AEN3_9ACTN</name>
<dbReference type="InParanoid" id="A0A1I4AEN3"/>
<sequence>MTEADVRHAAFRLEYVVRWNPTALLVRSIRMDPPITHEEARRLVAAELPALARAGVWTLMDGSQYIRGVDIVSCKVMPVAVTPDEDHGVSFSLVAADED</sequence>
<evidence type="ECO:0000313" key="2">
    <source>
        <dbReference type="Proteomes" id="UP000199152"/>
    </source>
</evidence>
<proteinExistence type="predicted"/>
<evidence type="ECO:0000313" key="1">
    <source>
        <dbReference type="EMBL" id="SFK54895.1"/>
    </source>
</evidence>
<organism evidence="1 2">
    <name type="scientific">Geodermatophilus ruber</name>
    <dbReference type="NCBI Taxonomy" id="504800"/>
    <lineage>
        <taxon>Bacteria</taxon>
        <taxon>Bacillati</taxon>
        <taxon>Actinomycetota</taxon>
        <taxon>Actinomycetes</taxon>
        <taxon>Geodermatophilales</taxon>
        <taxon>Geodermatophilaceae</taxon>
        <taxon>Geodermatophilus</taxon>
    </lineage>
</organism>
<reference evidence="1 2" key="1">
    <citation type="submission" date="2016-10" db="EMBL/GenBank/DDBJ databases">
        <authorList>
            <person name="de Groot N.N."/>
        </authorList>
    </citation>
    <scope>NUCLEOTIDE SEQUENCE [LARGE SCALE GENOMIC DNA]</scope>
    <source>
        <strain evidence="1 2">DSM 45317</strain>
    </source>
</reference>
<dbReference type="EMBL" id="FOSW01000002">
    <property type="protein sequence ID" value="SFK54895.1"/>
    <property type="molecule type" value="Genomic_DNA"/>
</dbReference>
<dbReference type="AlphaFoldDB" id="A0A1I4AEN3"/>
<accession>A0A1I4AEN3</accession>
<dbReference type="RefSeq" id="WP_143087070.1">
    <property type="nucleotide sequence ID" value="NZ_FOSW01000002.1"/>
</dbReference>
<keyword evidence="2" id="KW-1185">Reference proteome</keyword>
<protein>
    <submittedName>
        <fullName evidence="1">Uncharacterized protein</fullName>
    </submittedName>
</protein>